<gene>
    <name evidence="1" type="ordered locus">Deima_1401</name>
</gene>
<dbReference type="EMBL" id="CP002454">
    <property type="protein sequence ID" value="ADV67051.1"/>
    <property type="molecule type" value="Genomic_DNA"/>
</dbReference>
<proteinExistence type="predicted"/>
<protein>
    <submittedName>
        <fullName evidence="1">Uncharacterized protein</fullName>
    </submittedName>
</protein>
<evidence type="ECO:0000313" key="1">
    <source>
        <dbReference type="EMBL" id="ADV67051.1"/>
    </source>
</evidence>
<dbReference type="HOGENOM" id="CLU_2681615_0_0_0"/>
<reference evidence="1 2" key="1">
    <citation type="journal article" date="2011" name="Stand. Genomic Sci.">
        <title>Complete genome sequence of Deinococcus maricopensis type strain (LB-34).</title>
        <authorList>
            <person name="Pukall R."/>
            <person name="Zeytun A."/>
            <person name="Lucas S."/>
            <person name="Lapidus A."/>
            <person name="Hammon N."/>
            <person name="Deshpande S."/>
            <person name="Nolan M."/>
            <person name="Cheng J.F."/>
            <person name="Pitluck S."/>
            <person name="Liolios K."/>
            <person name="Pagani I."/>
            <person name="Mikhailova N."/>
            <person name="Ivanova N."/>
            <person name="Mavromatis K."/>
            <person name="Pati A."/>
            <person name="Tapia R."/>
            <person name="Han C."/>
            <person name="Goodwin L."/>
            <person name="Chen A."/>
            <person name="Palaniappan K."/>
            <person name="Land M."/>
            <person name="Hauser L."/>
            <person name="Chang Y.J."/>
            <person name="Jeffries C.D."/>
            <person name="Brambilla E.M."/>
            <person name="Rohde M."/>
            <person name="Goker M."/>
            <person name="Detter J.C."/>
            <person name="Woyke T."/>
            <person name="Bristow J."/>
            <person name="Eisen J.A."/>
            <person name="Markowitz V."/>
            <person name="Hugenholtz P."/>
            <person name="Kyrpides N.C."/>
            <person name="Klenk H.P."/>
        </authorList>
    </citation>
    <scope>NUCLEOTIDE SEQUENCE [LARGE SCALE GENOMIC DNA]</scope>
    <source>
        <strain evidence="2">DSM 21211 / LMG 22137 / NRRL B-23946 / LB-34</strain>
    </source>
</reference>
<organism evidence="1 2">
    <name type="scientific">Deinococcus maricopensis (strain DSM 21211 / LMG 22137 / NRRL B-23946 / LB-34)</name>
    <dbReference type="NCBI Taxonomy" id="709986"/>
    <lineage>
        <taxon>Bacteria</taxon>
        <taxon>Thermotogati</taxon>
        <taxon>Deinococcota</taxon>
        <taxon>Deinococci</taxon>
        <taxon>Deinococcales</taxon>
        <taxon>Deinococcaceae</taxon>
        <taxon>Deinococcus</taxon>
    </lineage>
</organism>
<dbReference type="STRING" id="709986.Deima_1401"/>
<dbReference type="RefSeq" id="WP_013556556.1">
    <property type="nucleotide sequence ID" value="NC_014958.1"/>
</dbReference>
<dbReference type="AlphaFoldDB" id="E8U7L2"/>
<keyword evidence="2" id="KW-1185">Reference proteome</keyword>
<reference evidence="2" key="2">
    <citation type="submission" date="2011-01" db="EMBL/GenBank/DDBJ databases">
        <title>The complete genome of Deinococcus maricopensis DSM 21211.</title>
        <authorList>
            <consortium name="US DOE Joint Genome Institute (JGI-PGF)"/>
            <person name="Lucas S."/>
            <person name="Copeland A."/>
            <person name="Lapidus A."/>
            <person name="Goodwin L."/>
            <person name="Pitluck S."/>
            <person name="Kyrpides N."/>
            <person name="Mavromatis K."/>
            <person name="Pagani I."/>
            <person name="Ivanova N."/>
            <person name="Ovchinnikova G."/>
            <person name="Zeytun A."/>
            <person name="Detter J.C."/>
            <person name="Han C."/>
            <person name="Land M."/>
            <person name="Hauser L."/>
            <person name="Markowitz V."/>
            <person name="Cheng J.-F."/>
            <person name="Hugenholtz P."/>
            <person name="Woyke T."/>
            <person name="Wu D."/>
            <person name="Pukall R."/>
            <person name="Gehrich-Schroeter G."/>
            <person name="Brambilla E."/>
            <person name="Klenk H.-P."/>
            <person name="Eisen J.A."/>
        </authorList>
    </citation>
    <scope>NUCLEOTIDE SEQUENCE [LARGE SCALE GENOMIC DNA]</scope>
    <source>
        <strain evidence="2">DSM 21211 / LMG 22137 / NRRL B-23946 / LB-34</strain>
    </source>
</reference>
<dbReference type="Proteomes" id="UP000008635">
    <property type="component" value="Chromosome"/>
</dbReference>
<dbReference type="KEGG" id="dmr:Deima_1401"/>
<sequence length="74" mass="8378">MVNPRERAATFIGTDQLRSLGKIGKHNTSAYQIGAVPFKGLYLLDTRDKDTKILALMTPQLAFTDPDLWMQLQR</sequence>
<dbReference type="OrthoDB" id="71340at2"/>
<accession>E8U7L2</accession>
<evidence type="ECO:0000313" key="2">
    <source>
        <dbReference type="Proteomes" id="UP000008635"/>
    </source>
</evidence>
<name>E8U7L2_DEIML</name>